<dbReference type="AlphaFoldDB" id="A6F039"/>
<organism evidence="1 2">
    <name type="scientific">Marinobacter algicola DG893</name>
    <dbReference type="NCBI Taxonomy" id="443152"/>
    <lineage>
        <taxon>Bacteria</taxon>
        <taxon>Pseudomonadati</taxon>
        <taxon>Pseudomonadota</taxon>
        <taxon>Gammaproteobacteria</taxon>
        <taxon>Pseudomonadales</taxon>
        <taxon>Marinobacteraceae</taxon>
        <taxon>Marinobacter</taxon>
    </lineage>
</organism>
<name>A6F039_9GAMM</name>
<dbReference type="EMBL" id="ABCP01000011">
    <property type="protein sequence ID" value="EDM47952.1"/>
    <property type="molecule type" value="Genomic_DNA"/>
</dbReference>
<gene>
    <name evidence="1" type="ORF">MDG893_15220</name>
</gene>
<dbReference type="STRING" id="443152.MDG893_15220"/>
<sequence>MTDRLFQAMGGKAMDEATAELLRLDALKNPTIPDTLSFSGGVSEYIYAKAETGYGDLGPMLAEAVARKVANWGPKLVSPAEGLRATVVGASQYTIQVSGSTIFVEPHETLPVRNVPVITPDLPLASDDLDVDALAESIGVALRRLDLHDGEKPVALCFRWQGSATFGRLDAFCRGVIKGLATILDKNLPLILVSDGDIGGLIGLHCSETVQLDKAIVSIDGIKLKEFDFIDIGALMESSGAVPVVIKSLVFPPSAALGKPVESKP</sequence>
<evidence type="ECO:0000313" key="2">
    <source>
        <dbReference type="Proteomes" id="UP000005856"/>
    </source>
</evidence>
<proteinExistence type="predicted"/>
<dbReference type="Pfam" id="PF06277">
    <property type="entry name" value="EutA"/>
    <property type="match status" value="1"/>
</dbReference>
<dbReference type="Proteomes" id="UP000005856">
    <property type="component" value="Unassembled WGS sequence"/>
</dbReference>
<accession>A6F039</accession>
<dbReference type="InterPro" id="IPR009377">
    <property type="entry name" value="EutA"/>
</dbReference>
<keyword evidence="1" id="KW-0456">Lyase</keyword>
<protein>
    <submittedName>
        <fullName evidence="1">Reactivating factor for ethanolamine ammonia lyase</fullName>
    </submittedName>
</protein>
<keyword evidence="2" id="KW-1185">Reference proteome</keyword>
<reference evidence="1 2" key="1">
    <citation type="submission" date="2007-06" db="EMBL/GenBank/DDBJ databases">
        <authorList>
            <person name="Green D."/>
            <person name="Ferriera S."/>
            <person name="Johnson J."/>
            <person name="Kravitz S."/>
            <person name="Beeson K."/>
            <person name="Sutton G."/>
            <person name="Rogers Y.-H."/>
            <person name="Friedman R."/>
            <person name="Frazier M."/>
            <person name="Venter J.C."/>
        </authorList>
    </citation>
    <scope>NUCLEOTIDE SEQUENCE [LARGE SCALE GENOMIC DNA]</scope>
    <source>
        <strain evidence="1 2">DG893</strain>
    </source>
</reference>
<dbReference type="GO" id="GO:0016829">
    <property type="term" value="F:lyase activity"/>
    <property type="evidence" value="ECO:0007669"/>
    <property type="project" value="UniProtKB-KW"/>
</dbReference>
<comment type="caution">
    <text evidence="1">The sequence shown here is derived from an EMBL/GenBank/DDBJ whole genome shotgun (WGS) entry which is preliminary data.</text>
</comment>
<evidence type="ECO:0000313" key="1">
    <source>
        <dbReference type="EMBL" id="EDM47952.1"/>
    </source>
</evidence>
<dbReference type="eggNOG" id="COG4819">
    <property type="taxonomic scope" value="Bacteria"/>
</dbReference>